<feature type="transmembrane region" description="Helical" evidence="6">
    <location>
        <begin position="411"/>
        <end position="431"/>
    </location>
</feature>
<dbReference type="FunFam" id="1.20.1250.20:FF:000013">
    <property type="entry name" value="MFS general substrate transporter"/>
    <property type="match status" value="1"/>
</dbReference>
<organism evidence="7 8">
    <name type="scientific">Phaeosphaeria nodorum (strain SN15 / ATCC MYA-4574 / FGSC 10173)</name>
    <name type="common">Glume blotch fungus</name>
    <name type="synonym">Parastagonospora nodorum</name>
    <dbReference type="NCBI Taxonomy" id="321614"/>
    <lineage>
        <taxon>Eukaryota</taxon>
        <taxon>Fungi</taxon>
        <taxon>Dikarya</taxon>
        <taxon>Ascomycota</taxon>
        <taxon>Pezizomycotina</taxon>
        <taxon>Dothideomycetes</taxon>
        <taxon>Pleosporomycetidae</taxon>
        <taxon>Pleosporales</taxon>
        <taxon>Pleosporineae</taxon>
        <taxon>Phaeosphaeriaceae</taxon>
        <taxon>Parastagonospora</taxon>
    </lineage>
</organism>
<gene>
    <name evidence="7" type="ORF">JI435_021710</name>
</gene>
<feature type="transmembrane region" description="Helical" evidence="6">
    <location>
        <begin position="376"/>
        <end position="399"/>
    </location>
</feature>
<dbReference type="InterPro" id="IPR011701">
    <property type="entry name" value="MFS"/>
</dbReference>
<dbReference type="FunFam" id="1.20.1250.20:FF:000057">
    <property type="entry name" value="MFS general substrate transporter"/>
    <property type="match status" value="1"/>
</dbReference>
<accession>A0A7U2ES62</accession>
<evidence type="ECO:0000313" key="7">
    <source>
        <dbReference type="EMBL" id="QRC92004.1"/>
    </source>
</evidence>
<protein>
    <recommendedName>
        <fullName evidence="9">Major facilitator superfamily (MFS) profile domain-containing protein</fullName>
    </recommendedName>
</protein>
<keyword evidence="5 6" id="KW-0472">Membrane</keyword>
<dbReference type="GO" id="GO:0016020">
    <property type="term" value="C:membrane"/>
    <property type="evidence" value="ECO:0007669"/>
    <property type="project" value="UniProtKB-SubCell"/>
</dbReference>
<evidence type="ECO:0000256" key="6">
    <source>
        <dbReference type="SAM" id="Phobius"/>
    </source>
</evidence>
<keyword evidence="3 6" id="KW-0812">Transmembrane</keyword>
<dbReference type="Proteomes" id="UP000663193">
    <property type="component" value="Chromosome 2"/>
</dbReference>
<comment type="subcellular location">
    <subcellularLocation>
        <location evidence="1">Membrane</location>
        <topology evidence="1">Multi-pass membrane protein</topology>
    </subcellularLocation>
</comment>
<feature type="transmembrane region" description="Helical" evidence="6">
    <location>
        <begin position="349"/>
        <end position="370"/>
    </location>
</feature>
<dbReference type="SUPFAM" id="SSF103473">
    <property type="entry name" value="MFS general substrate transporter"/>
    <property type="match status" value="1"/>
</dbReference>
<dbReference type="PANTHER" id="PTHR43791:SF49">
    <property type="entry name" value="TRANSPORTER, PUTATIVE (AFU_ORTHOLOGUE AFUA_4G04250)-RELATED"/>
    <property type="match status" value="1"/>
</dbReference>
<evidence type="ECO:0000256" key="4">
    <source>
        <dbReference type="ARBA" id="ARBA00022989"/>
    </source>
</evidence>
<dbReference type="InterPro" id="IPR036259">
    <property type="entry name" value="MFS_trans_sf"/>
</dbReference>
<proteinExistence type="predicted"/>
<feature type="transmembrane region" description="Helical" evidence="6">
    <location>
        <begin position="325"/>
        <end position="342"/>
    </location>
</feature>
<dbReference type="VEuPathDB" id="FungiDB:JI435_021710"/>
<evidence type="ECO:0000256" key="2">
    <source>
        <dbReference type="ARBA" id="ARBA00022448"/>
    </source>
</evidence>
<feature type="transmembrane region" description="Helical" evidence="6">
    <location>
        <begin position="155"/>
        <end position="176"/>
    </location>
</feature>
<evidence type="ECO:0000256" key="3">
    <source>
        <dbReference type="ARBA" id="ARBA00022692"/>
    </source>
</evidence>
<dbReference type="Pfam" id="PF07690">
    <property type="entry name" value="MFS_1"/>
    <property type="match status" value="1"/>
</dbReference>
<name>A0A7U2ES62_PHANO</name>
<dbReference type="AlphaFoldDB" id="A0A7U2ES62"/>
<feature type="transmembrane region" description="Helical" evidence="6">
    <location>
        <begin position="218"/>
        <end position="240"/>
    </location>
</feature>
<sequence length="484" mass="53152">MATMDNKQLESMVAVESKSDDLESTLHHTRSSSYDALGTAQEKRLVKKQDLRILPLSALCYFILNIDRSNVGNAKTMNAATGNDLLSETRMSEMGYTVSLMIYFIVYALAEVPSNYLLKMFAPSTWIAFLMFAWGAITIGIAGVNSYATVAVTRFLLGLFEAGLFPAIIYHITFWYRADERSLRIALIIASATLASAFGGALAFGVGHMNGASGLAGFRWLFIIEGVPTCLVSILIYFCLPDYPEHAKWLTAEEKALSEVRMEGSQSSVKLTWNDFKEVCVEWRLYVHYAMYFGICCPFSSLAFFTPTITAGLGFEGLQSQLMTVPPYVVAYVVMVTVSWSADRFNARALHSAVLATIGACGFIASAALPPQAYKSRYACLIIATTGAFSCIPPLLGWLSANLQNSAHAGFAIALNIAWGTPGLILGVWIYKKSEKQRGYPTGHWVNAGLLIFVAVACLGLRVYYRALNKRIGRQSNMAKAFCY</sequence>
<evidence type="ECO:0000313" key="8">
    <source>
        <dbReference type="Proteomes" id="UP000663193"/>
    </source>
</evidence>
<keyword evidence="4 6" id="KW-1133">Transmembrane helix</keyword>
<keyword evidence="8" id="KW-1185">Reference proteome</keyword>
<feature type="transmembrane region" description="Helical" evidence="6">
    <location>
        <begin position="183"/>
        <end position="206"/>
    </location>
</feature>
<feature type="transmembrane region" description="Helical" evidence="6">
    <location>
        <begin position="443"/>
        <end position="465"/>
    </location>
</feature>
<keyword evidence="2" id="KW-0813">Transport</keyword>
<feature type="transmembrane region" description="Helical" evidence="6">
    <location>
        <begin position="286"/>
        <end position="305"/>
    </location>
</feature>
<evidence type="ECO:0000256" key="1">
    <source>
        <dbReference type="ARBA" id="ARBA00004141"/>
    </source>
</evidence>
<dbReference type="OrthoDB" id="3639251at2759"/>
<evidence type="ECO:0000256" key="5">
    <source>
        <dbReference type="ARBA" id="ARBA00023136"/>
    </source>
</evidence>
<feature type="transmembrane region" description="Helical" evidence="6">
    <location>
        <begin position="124"/>
        <end position="143"/>
    </location>
</feature>
<reference evidence="8" key="1">
    <citation type="journal article" date="2021" name="BMC Genomics">
        <title>Chromosome-level genome assembly and manually-curated proteome of model necrotroph Parastagonospora nodorum Sn15 reveals a genome-wide trove of candidate effector homologs, and redundancy of virulence-related functions within an accessory chromosome.</title>
        <authorList>
            <person name="Bertazzoni S."/>
            <person name="Jones D.A.B."/>
            <person name="Phan H.T."/>
            <person name="Tan K.-C."/>
            <person name="Hane J.K."/>
        </authorList>
    </citation>
    <scope>NUCLEOTIDE SEQUENCE [LARGE SCALE GENOMIC DNA]</scope>
    <source>
        <strain evidence="8">SN15 / ATCC MYA-4574 / FGSC 10173)</strain>
    </source>
</reference>
<evidence type="ECO:0008006" key="9">
    <source>
        <dbReference type="Google" id="ProtNLM"/>
    </source>
</evidence>
<dbReference type="GO" id="GO:0022857">
    <property type="term" value="F:transmembrane transporter activity"/>
    <property type="evidence" value="ECO:0007669"/>
    <property type="project" value="InterPro"/>
</dbReference>
<dbReference type="Gene3D" id="1.20.1250.20">
    <property type="entry name" value="MFS general substrate transporter like domains"/>
    <property type="match status" value="2"/>
</dbReference>
<dbReference type="EMBL" id="CP069024">
    <property type="protein sequence ID" value="QRC92004.1"/>
    <property type="molecule type" value="Genomic_DNA"/>
</dbReference>
<feature type="transmembrane region" description="Helical" evidence="6">
    <location>
        <begin position="94"/>
        <end position="112"/>
    </location>
</feature>
<dbReference type="PANTHER" id="PTHR43791">
    <property type="entry name" value="PERMEASE-RELATED"/>
    <property type="match status" value="1"/>
</dbReference>